<dbReference type="RefSeq" id="WP_011467638.1">
    <property type="nucleotide sequence ID" value="NZ_CP123764.1"/>
</dbReference>
<protein>
    <recommendedName>
        <fullName evidence="3">DUF4132 domain-containing protein</fullName>
    </recommendedName>
</protein>
<sequence length="232" mass="26209">MKTSNKGQNTDNVIDLFSRRPYSSLKDSRFIRLAPELDGLEMLYSNESSGDKLFSLKVLCWALRANGEVVGLVPWLDDIIACTDIADPLNGTWEGYYDPGIDELFFEPPIHKIVEVETAAEYYEYQCESEKDIVQEIPDLIGTHAVLSDKGFKSLSLQEVVSWRLHADGTILGMLVDDKKIESTPILPGDECLYPAQIETNFRYFFQHHIANKIKSRDPEALAAISMLVEES</sequence>
<evidence type="ECO:0000313" key="1">
    <source>
        <dbReference type="EMBL" id="MDO6422862.1"/>
    </source>
</evidence>
<comment type="caution">
    <text evidence="1">The sequence shown here is derived from an EMBL/GenBank/DDBJ whole genome shotgun (WGS) entry which is preliminary data.</text>
</comment>
<reference evidence="1" key="1">
    <citation type="submission" date="2023-07" db="EMBL/GenBank/DDBJ databases">
        <title>Genome content predicts the carbon catabolic preferences of heterotrophic bacteria.</title>
        <authorList>
            <person name="Gralka M."/>
        </authorList>
    </citation>
    <scope>NUCLEOTIDE SEQUENCE</scope>
    <source>
        <strain evidence="1">I3M17_2</strain>
    </source>
</reference>
<dbReference type="AlphaFoldDB" id="A0AAW7X8V8"/>
<organism evidence="1 2">
    <name type="scientific">Saccharophagus degradans</name>
    <dbReference type="NCBI Taxonomy" id="86304"/>
    <lineage>
        <taxon>Bacteria</taxon>
        <taxon>Pseudomonadati</taxon>
        <taxon>Pseudomonadota</taxon>
        <taxon>Gammaproteobacteria</taxon>
        <taxon>Cellvibrionales</taxon>
        <taxon>Cellvibrionaceae</taxon>
        <taxon>Saccharophagus</taxon>
    </lineage>
</organism>
<evidence type="ECO:0000313" key="2">
    <source>
        <dbReference type="Proteomes" id="UP001169760"/>
    </source>
</evidence>
<dbReference type="Proteomes" id="UP001169760">
    <property type="component" value="Unassembled WGS sequence"/>
</dbReference>
<dbReference type="EMBL" id="JAUOPB010000007">
    <property type="protein sequence ID" value="MDO6422862.1"/>
    <property type="molecule type" value="Genomic_DNA"/>
</dbReference>
<dbReference type="GeneID" id="98612835"/>
<gene>
    <name evidence="1" type="ORF">Q4521_10280</name>
</gene>
<evidence type="ECO:0008006" key="3">
    <source>
        <dbReference type="Google" id="ProtNLM"/>
    </source>
</evidence>
<name>A0AAW7X8V8_9GAMM</name>
<proteinExistence type="predicted"/>
<accession>A0AAW7X8V8</accession>